<evidence type="ECO:0000256" key="1">
    <source>
        <dbReference type="ARBA" id="ARBA00004370"/>
    </source>
</evidence>
<keyword evidence="8" id="KW-1185">Reference proteome</keyword>
<dbReference type="InterPro" id="IPR014853">
    <property type="entry name" value="VWF/SSPO/ZAN-like_Cys-rich_dom"/>
</dbReference>
<dbReference type="SUPFAM" id="SSF57567">
    <property type="entry name" value="Serine protease inhibitors"/>
    <property type="match status" value="2"/>
</dbReference>
<dbReference type="PANTHER" id="PTHR46160">
    <property type="entry name" value="ALPHA-TECTORIN-RELATED"/>
    <property type="match status" value="1"/>
</dbReference>
<dbReference type="InterPro" id="IPR052749">
    <property type="entry name" value="Alpha-tectorin"/>
</dbReference>
<organism evidence="7 8">
    <name type="scientific">Hymenochirus boettgeri</name>
    <name type="common">Congo dwarf clawed frog</name>
    <dbReference type="NCBI Taxonomy" id="247094"/>
    <lineage>
        <taxon>Eukaryota</taxon>
        <taxon>Metazoa</taxon>
        <taxon>Chordata</taxon>
        <taxon>Craniata</taxon>
        <taxon>Vertebrata</taxon>
        <taxon>Euteleostomi</taxon>
        <taxon>Amphibia</taxon>
        <taxon>Batrachia</taxon>
        <taxon>Anura</taxon>
        <taxon>Pipoidea</taxon>
        <taxon>Pipidae</taxon>
        <taxon>Pipinae</taxon>
        <taxon>Hymenochirus</taxon>
    </lineage>
</organism>
<dbReference type="AlphaFoldDB" id="A0A8T2ITC8"/>
<dbReference type="InterPro" id="IPR036084">
    <property type="entry name" value="Ser_inhib-like_sf"/>
</dbReference>
<evidence type="ECO:0000256" key="4">
    <source>
        <dbReference type="ARBA" id="ARBA00023157"/>
    </source>
</evidence>
<dbReference type="Pfam" id="PF08742">
    <property type="entry name" value="C8"/>
    <property type="match status" value="1"/>
</dbReference>
<feature type="domain" description="VWF/SSPO/Zonadhesin-like cysteine-rich" evidence="6">
    <location>
        <begin position="95"/>
        <end position="169"/>
    </location>
</feature>
<keyword evidence="5" id="KW-0325">Glycoprotein</keyword>
<dbReference type="Pfam" id="PF00094">
    <property type="entry name" value="VWD"/>
    <property type="match status" value="1"/>
</dbReference>
<keyword evidence="4" id="KW-1015">Disulfide bond</keyword>
<dbReference type="Pfam" id="PF12714">
    <property type="entry name" value="TILa"/>
    <property type="match status" value="1"/>
</dbReference>
<sequence length="516" mass="56393">MDKVEMLQIWANGSEVIPPADIIPGKVWVKANLLKTDFGLSVKYEYNALYITLPASYVNSTCGLCADTETPTDQSAEGSQTLNDAPSFWNCSGSDEMVSYLCGMLINVDGPFRECHGVPDSNVYYLCLTQPCPENGDISANCQVVQDYVVACQNLNQTIKPWRNDSFCPPSCPVNSHYSLCANPCKANCSQPDTTSYCNAMCTEGCECDDGFYGEDGNCIPKQACGCNVNGSYYQMGSVTVGEGCQQMCSCDSFEKWTCWPHSCDSDEVCEVRSGVRECYWAGFLCPEGSEYSNCTSYCDTNCMNSSCLPTCMEGCMCQDGLLWDGFDCVTEEQCLGNANKLTFSQDLNCETSLISGISSSLCPLCTINSLSITSLQNVSRKLEENVTYEIFRICGSLEKPWLRILLHTQHPSNRLHVFFDNRVITVDSNLDVLVNGTLVSFPLNVPPGLVIDHSDGTVTFTMPGEMAATFNLFGQLTVTVSVDFIAYVCGACAYGGISQNGTDYLLDCCKAADFN</sequence>
<name>A0A8T2ITC8_9PIPI</name>
<evidence type="ECO:0000313" key="8">
    <source>
        <dbReference type="Proteomes" id="UP000812440"/>
    </source>
</evidence>
<dbReference type="Gene3D" id="2.10.25.10">
    <property type="entry name" value="Laminin"/>
    <property type="match status" value="2"/>
</dbReference>
<dbReference type="PANTHER" id="PTHR46160:SF9">
    <property type="entry name" value="PROTEIN PRY2-RELATED"/>
    <property type="match status" value="1"/>
</dbReference>
<accession>A0A8T2ITC8</accession>
<keyword evidence="2" id="KW-0732">Signal</keyword>
<dbReference type="OrthoDB" id="5945029at2759"/>
<evidence type="ECO:0000256" key="2">
    <source>
        <dbReference type="ARBA" id="ARBA00022729"/>
    </source>
</evidence>
<evidence type="ECO:0000256" key="5">
    <source>
        <dbReference type="ARBA" id="ARBA00023180"/>
    </source>
</evidence>
<dbReference type="SMART" id="SM00832">
    <property type="entry name" value="C8"/>
    <property type="match status" value="1"/>
</dbReference>
<dbReference type="GO" id="GO:0016020">
    <property type="term" value="C:membrane"/>
    <property type="evidence" value="ECO:0007669"/>
    <property type="project" value="UniProtKB-SubCell"/>
</dbReference>
<dbReference type="InterPro" id="IPR025615">
    <property type="entry name" value="TILa_dom"/>
</dbReference>
<keyword evidence="3" id="KW-0472">Membrane</keyword>
<proteinExistence type="predicted"/>
<dbReference type="FunFam" id="2.10.25.10:FF:000055">
    <property type="entry name" value="alpha-tectorin isoform X1"/>
    <property type="match status" value="1"/>
</dbReference>
<dbReference type="Pfam" id="PF01826">
    <property type="entry name" value="TIL"/>
    <property type="match status" value="2"/>
</dbReference>
<dbReference type="EMBL" id="JAACNH010000008">
    <property type="protein sequence ID" value="KAG8433681.1"/>
    <property type="molecule type" value="Genomic_DNA"/>
</dbReference>
<dbReference type="InterPro" id="IPR002919">
    <property type="entry name" value="TIL_dom"/>
</dbReference>
<dbReference type="InterPro" id="IPR001846">
    <property type="entry name" value="VWF_type-D"/>
</dbReference>
<dbReference type="Proteomes" id="UP000812440">
    <property type="component" value="Chromosome 7"/>
</dbReference>
<gene>
    <name evidence="7" type="ORF">GDO86_012146</name>
</gene>
<evidence type="ECO:0000259" key="6">
    <source>
        <dbReference type="SMART" id="SM00832"/>
    </source>
</evidence>
<evidence type="ECO:0000256" key="3">
    <source>
        <dbReference type="ARBA" id="ARBA00023136"/>
    </source>
</evidence>
<evidence type="ECO:0000313" key="7">
    <source>
        <dbReference type="EMBL" id="KAG8433681.1"/>
    </source>
</evidence>
<comment type="subcellular location">
    <subcellularLocation>
        <location evidence="1">Membrane</location>
    </subcellularLocation>
</comment>
<comment type="caution">
    <text evidence="7">The sequence shown here is derived from an EMBL/GenBank/DDBJ whole genome shotgun (WGS) entry which is preliminary data.</text>
</comment>
<dbReference type="CDD" id="cd19941">
    <property type="entry name" value="TIL"/>
    <property type="match status" value="2"/>
</dbReference>
<reference evidence="7" key="1">
    <citation type="thesis" date="2020" institute="ProQuest LLC" country="789 East Eisenhower Parkway, Ann Arbor, MI, USA">
        <title>Comparative Genomics and Chromosome Evolution.</title>
        <authorList>
            <person name="Mudd A.B."/>
        </authorList>
    </citation>
    <scope>NUCLEOTIDE SEQUENCE</scope>
    <source>
        <strain evidence="7">Female2</strain>
        <tissue evidence="7">Blood</tissue>
    </source>
</reference>
<protein>
    <recommendedName>
        <fullName evidence="6">VWF/SSPO/Zonadhesin-like cysteine-rich domain-containing protein</fullName>
    </recommendedName>
</protein>